<dbReference type="SUPFAM" id="SSF144091">
    <property type="entry name" value="Rhomboid-like"/>
    <property type="match status" value="1"/>
</dbReference>
<dbReference type="RefSeq" id="WP_126404923.1">
    <property type="nucleotide sequence ID" value="NZ_LR134266.1"/>
</dbReference>
<feature type="transmembrane region" description="Helical" evidence="7">
    <location>
        <begin position="176"/>
        <end position="192"/>
    </location>
</feature>
<keyword evidence="5 7" id="KW-1133">Transmembrane helix</keyword>
<evidence type="ECO:0000256" key="3">
    <source>
        <dbReference type="ARBA" id="ARBA00022692"/>
    </source>
</evidence>
<dbReference type="AlphaFoldDB" id="A0A3S4LSK0"/>
<feature type="transmembrane region" description="Helical" evidence="7">
    <location>
        <begin position="204"/>
        <end position="223"/>
    </location>
</feature>
<dbReference type="Gene3D" id="1.20.1540.10">
    <property type="entry name" value="Rhomboid-like"/>
    <property type="match status" value="1"/>
</dbReference>
<keyword evidence="3 7" id="KW-0812">Transmembrane</keyword>
<feature type="transmembrane region" description="Helical" evidence="7">
    <location>
        <begin position="96"/>
        <end position="115"/>
    </location>
</feature>
<reference evidence="9 10" key="1">
    <citation type="submission" date="2018-12" db="EMBL/GenBank/DDBJ databases">
        <authorList>
            <consortium name="Pathogen Informatics"/>
        </authorList>
    </citation>
    <scope>NUCLEOTIDE SEQUENCE [LARGE SCALE GENOMIC DNA]</scope>
    <source>
        <strain evidence="9 10">NCTC3166</strain>
    </source>
</reference>
<comment type="similarity">
    <text evidence="2">Belongs to the peptidase S54 family.</text>
</comment>
<evidence type="ECO:0000313" key="9">
    <source>
        <dbReference type="EMBL" id="VED67997.1"/>
    </source>
</evidence>
<dbReference type="GO" id="GO:0016020">
    <property type="term" value="C:membrane"/>
    <property type="evidence" value="ECO:0007669"/>
    <property type="project" value="UniProtKB-SubCell"/>
</dbReference>
<proteinExistence type="inferred from homology"/>
<dbReference type="Pfam" id="PF01694">
    <property type="entry name" value="Rhomboid"/>
    <property type="match status" value="1"/>
</dbReference>
<dbReference type="InterPro" id="IPR022764">
    <property type="entry name" value="Peptidase_S54_rhomboid_dom"/>
</dbReference>
<dbReference type="EC" id="3.4.21.105" evidence="9"/>
<gene>
    <name evidence="9" type="primary">gluP</name>
    <name evidence="9" type="ORF">NCTC3166_01834</name>
</gene>
<comment type="subcellular location">
    <subcellularLocation>
        <location evidence="1">Membrane</location>
        <topology evidence="1">Multi-pass membrane protein</topology>
    </subcellularLocation>
</comment>
<sequence>MNQLFDKKYPVTSSLLLLTTGVFLSMLLLRGFDYESVQTVYDFGGVLGDEIQVDPSQSWRLLAAMFVHVGLQHFVLNMVILYFIGRIAEDLFGSKAFLALYLLSGLMGNLFVLVFSPEVVAAGASTALFGIFGAIVSLRFIARSPYIRYLGQRYTSLILINLLFSFMPGISLAGHLGGLIGGGILAVVFPVYGEQDSVKKSWRWGAVVLYTAGAILLYSWPLLAHPFL</sequence>
<dbReference type="InterPro" id="IPR035952">
    <property type="entry name" value="Rhomboid-like_sf"/>
</dbReference>
<feature type="domain" description="Peptidase S54 rhomboid" evidence="8">
    <location>
        <begin position="56"/>
        <end position="188"/>
    </location>
</feature>
<evidence type="ECO:0000256" key="4">
    <source>
        <dbReference type="ARBA" id="ARBA00022801"/>
    </source>
</evidence>
<protein>
    <submittedName>
        <fullName evidence="9">Rhomboid family protein</fullName>
        <ecNumber evidence="9">3.4.21.105</ecNumber>
    </submittedName>
</protein>
<evidence type="ECO:0000256" key="1">
    <source>
        <dbReference type="ARBA" id="ARBA00004141"/>
    </source>
</evidence>
<keyword evidence="10" id="KW-1185">Reference proteome</keyword>
<evidence type="ECO:0000256" key="5">
    <source>
        <dbReference type="ARBA" id="ARBA00022989"/>
    </source>
</evidence>
<keyword evidence="4 9" id="KW-0378">Hydrolase</keyword>
<organism evidence="9 10">
    <name type="scientific">Streptococcus viridans</name>
    <dbReference type="NCBI Taxonomy" id="78535"/>
    <lineage>
        <taxon>Bacteria</taxon>
        <taxon>Bacillati</taxon>
        <taxon>Bacillota</taxon>
        <taxon>Bacilli</taxon>
        <taxon>Lactobacillales</taxon>
        <taxon>Streptococcaceae</taxon>
        <taxon>Streptococcus</taxon>
    </lineage>
</organism>
<dbReference type="KEGG" id="svf:NCTC3166_01834"/>
<feature type="transmembrane region" description="Helical" evidence="7">
    <location>
        <begin position="154"/>
        <end position="170"/>
    </location>
</feature>
<accession>A0A3S4LSK0</accession>
<evidence type="ECO:0000256" key="7">
    <source>
        <dbReference type="SAM" id="Phobius"/>
    </source>
</evidence>
<evidence type="ECO:0000256" key="2">
    <source>
        <dbReference type="ARBA" id="ARBA00009045"/>
    </source>
</evidence>
<dbReference type="EMBL" id="LR134266">
    <property type="protein sequence ID" value="VED67997.1"/>
    <property type="molecule type" value="Genomic_DNA"/>
</dbReference>
<dbReference type="Proteomes" id="UP000270025">
    <property type="component" value="Chromosome"/>
</dbReference>
<evidence type="ECO:0000259" key="8">
    <source>
        <dbReference type="Pfam" id="PF01694"/>
    </source>
</evidence>
<name>A0A3S4LSK0_9STRE</name>
<feature type="transmembrane region" description="Helical" evidence="7">
    <location>
        <begin position="61"/>
        <end position="84"/>
    </location>
</feature>
<dbReference type="PANTHER" id="PTHR43731:SF14">
    <property type="entry name" value="PRESENILIN-ASSOCIATED RHOMBOID-LIKE PROTEIN, MITOCHONDRIAL"/>
    <property type="match status" value="1"/>
</dbReference>
<evidence type="ECO:0000256" key="6">
    <source>
        <dbReference type="ARBA" id="ARBA00023136"/>
    </source>
</evidence>
<dbReference type="GO" id="GO:0004252">
    <property type="term" value="F:serine-type endopeptidase activity"/>
    <property type="evidence" value="ECO:0007669"/>
    <property type="project" value="InterPro"/>
</dbReference>
<dbReference type="InterPro" id="IPR050925">
    <property type="entry name" value="Rhomboid_protease_S54"/>
</dbReference>
<feature type="transmembrane region" description="Helical" evidence="7">
    <location>
        <begin position="12"/>
        <end position="32"/>
    </location>
</feature>
<feature type="transmembrane region" description="Helical" evidence="7">
    <location>
        <begin position="121"/>
        <end position="142"/>
    </location>
</feature>
<keyword evidence="6 7" id="KW-0472">Membrane</keyword>
<dbReference type="PANTHER" id="PTHR43731">
    <property type="entry name" value="RHOMBOID PROTEASE"/>
    <property type="match status" value="1"/>
</dbReference>
<evidence type="ECO:0000313" key="10">
    <source>
        <dbReference type="Proteomes" id="UP000270025"/>
    </source>
</evidence>